<feature type="domain" description="C3H1-type" evidence="3">
    <location>
        <begin position="102"/>
        <end position="127"/>
    </location>
</feature>
<feature type="domain" description="C3H1-type" evidence="3">
    <location>
        <begin position="150"/>
        <end position="175"/>
    </location>
</feature>
<feature type="compositionally biased region" description="Acidic residues" evidence="2">
    <location>
        <begin position="237"/>
        <end position="262"/>
    </location>
</feature>
<sequence length="274" mass="30150">MDTEQYDESNEYDNENESDSRKRIAPNKLLLSAVSEASESTKERSARRDNLDFALSDLPRNAKPRRDKKRDDGSIRTKRGRDDDDIPQTQKKAVVESSNTPGATTVLCRNFPACSFGSQCKFTHPSVPCKFGLQCTRPDCSYTHPPPASASVTIPCKFGANCTKGAACQFSHQQTPNRFTNMSMSLSSAPCKFGDNCRFKNTTCKFQHPSSDKDKTAEAALGETLPKTPPQVQPEEAAAEDVAIDEDVDLGDIGDGEGIAMDDQELQRELENVE</sequence>
<protein>
    <recommendedName>
        <fullName evidence="3">C3H1-type domain-containing protein</fullName>
    </recommendedName>
</protein>
<organism evidence="4 5">
    <name type="scientific">Planoprotostelium fungivorum</name>
    <dbReference type="NCBI Taxonomy" id="1890364"/>
    <lineage>
        <taxon>Eukaryota</taxon>
        <taxon>Amoebozoa</taxon>
        <taxon>Evosea</taxon>
        <taxon>Variosea</taxon>
        <taxon>Cavosteliida</taxon>
        <taxon>Cavosteliaceae</taxon>
        <taxon>Planoprotostelium</taxon>
    </lineage>
</organism>
<feature type="zinc finger region" description="C3H1-type" evidence="1">
    <location>
        <begin position="102"/>
        <end position="127"/>
    </location>
</feature>
<keyword evidence="5" id="KW-1185">Reference proteome</keyword>
<name>A0A2P6N7N9_9EUKA</name>
<evidence type="ECO:0000256" key="2">
    <source>
        <dbReference type="SAM" id="MobiDB-lite"/>
    </source>
</evidence>
<evidence type="ECO:0000313" key="4">
    <source>
        <dbReference type="EMBL" id="PRP79972.1"/>
    </source>
</evidence>
<dbReference type="GO" id="GO:0008270">
    <property type="term" value="F:zinc ion binding"/>
    <property type="evidence" value="ECO:0007669"/>
    <property type="project" value="UniProtKB-KW"/>
</dbReference>
<dbReference type="STRING" id="1890364.A0A2P6N7N9"/>
<feature type="region of interest" description="Disordered" evidence="2">
    <location>
        <begin position="1"/>
        <end position="99"/>
    </location>
</feature>
<dbReference type="InterPro" id="IPR000571">
    <property type="entry name" value="Znf_CCCH"/>
</dbReference>
<keyword evidence="1" id="KW-0862">Zinc</keyword>
<dbReference type="SMART" id="SM00356">
    <property type="entry name" value="ZnF_C3H1"/>
    <property type="match status" value="3"/>
</dbReference>
<reference evidence="4 5" key="1">
    <citation type="journal article" date="2018" name="Genome Biol. Evol.">
        <title>Multiple Roots of Fruiting Body Formation in Amoebozoa.</title>
        <authorList>
            <person name="Hillmann F."/>
            <person name="Forbes G."/>
            <person name="Novohradska S."/>
            <person name="Ferling I."/>
            <person name="Riege K."/>
            <person name="Groth M."/>
            <person name="Westermann M."/>
            <person name="Marz M."/>
            <person name="Spaller T."/>
            <person name="Winckler T."/>
            <person name="Schaap P."/>
            <person name="Glockner G."/>
        </authorList>
    </citation>
    <scope>NUCLEOTIDE SEQUENCE [LARGE SCALE GENOMIC DNA]</scope>
    <source>
        <strain evidence="4 5">Jena</strain>
    </source>
</reference>
<dbReference type="PROSITE" id="PS50103">
    <property type="entry name" value="ZF_C3H1"/>
    <property type="match status" value="2"/>
</dbReference>
<dbReference type="Pfam" id="PF14608">
    <property type="entry name" value="zf-CCCH_2"/>
    <property type="match status" value="4"/>
</dbReference>
<dbReference type="OrthoDB" id="5589010at2759"/>
<dbReference type="InParanoid" id="A0A2P6N7N9"/>
<keyword evidence="1" id="KW-0479">Metal-binding</keyword>
<feature type="compositionally biased region" description="Polar residues" evidence="2">
    <location>
        <begin position="87"/>
        <end position="99"/>
    </location>
</feature>
<keyword evidence="1" id="KW-0863">Zinc-finger</keyword>
<feature type="zinc finger region" description="C3H1-type" evidence="1">
    <location>
        <begin position="150"/>
        <end position="175"/>
    </location>
</feature>
<dbReference type="AlphaFoldDB" id="A0A2P6N7N9"/>
<dbReference type="Proteomes" id="UP000241769">
    <property type="component" value="Unassembled WGS sequence"/>
</dbReference>
<feature type="compositionally biased region" description="Basic and acidic residues" evidence="2">
    <location>
        <begin position="39"/>
        <end position="51"/>
    </location>
</feature>
<accession>A0A2P6N7N9</accession>
<evidence type="ECO:0000259" key="3">
    <source>
        <dbReference type="PROSITE" id="PS50103"/>
    </source>
</evidence>
<feature type="region of interest" description="Disordered" evidence="2">
    <location>
        <begin position="207"/>
        <end position="262"/>
    </location>
</feature>
<proteinExistence type="predicted"/>
<gene>
    <name evidence="4" type="ORF">PROFUN_05948</name>
</gene>
<dbReference type="EMBL" id="MDYQ01000165">
    <property type="protein sequence ID" value="PRP79972.1"/>
    <property type="molecule type" value="Genomic_DNA"/>
</dbReference>
<evidence type="ECO:0000256" key="1">
    <source>
        <dbReference type="PROSITE-ProRule" id="PRU00723"/>
    </source>
</evidence>
<comment type="caution">
    <text evidence="4">The sequence shown here is derived from an EMBL/GenBank/DDBJ whole genome shotgun (WGS) entry which is preliminary data.</text>
</comment>
<feature type="compositionally biased region" description="Low complexity" evidence="2">
    <location>
        <begin position="29"/>
        <end position="38"/>
    </location>
</feature>
<evidence type="ECO:0000313" key="5">
    <source>
        <dbReference type="Proteomes" id="UP000241769"/>
    </source>
</evidence>
<feature type="compositionally biased region" description="Acidic residues" evidence="2">
    <location>
        <begin position="1"/>
        <end position="17"/>
    </location>
</feature>
<dbReference type="Gene3D" id="4.10.1000.40">
    <property type="match status" value="2"/>
</dbReference>